<keyword evidence="2" id="KW-0964">Secreted</keyword>
<dbReference type="PANTHER" id="PTHR24637">
    <property type="entry name" value="COLLAGEN"/>
    <property type="match status" value="1"/>
</dbReference>
<reference evidence="7 8" key="1">
    <citation type="submission" date="2021-06" db="EMBL/GenBank/DDBJ databases">
        <authorList>
            <person name="Palmer J.M."/>
        </authorList>
    </citation>
    <scope>NUCLEOTIDE SEQUENCE [LARGE SCALE GENOMIC DNA]</scope>
    <source>
        <strain evidence="7 8">AS_MEX2019</strain>
        <tissue evidence="7">Muscle</tissue>
    </source>
</reference>
<keyword evidence="3" id="KW-0272">Extracellular matrix</keyword>
<evidence type="ECO:0000256" key="1">
    <source>
        <dbReference type="ARBA" id="ARBA00004613"/>
    </source>
</evidence>
<evidence type="ECO:0000256" key="5">
    <source>
        <dbReference type="SAM" id="MobiDB-lite"/>
    </source>
</evidence>
<feature type="non-terminal residue" evidence="7">
    <location>
        <position position="1"/>
    </location>
</feature>
<dbReference type="Gene3D" id="2.60.120.1000">
    <property type="match status" value="2"/>
</dbReference>
<name>A0ABV1A6I4_9TELE</name>
<evidence type="ECO:0000313" key="8">
    <source>
        <dbReference type="Proteomes" id="UP001469553"/>
    </source>
</evidence>
<gene>
    <name evidence="7" type="ORF">AMECASPLE_001613</name>
</gene>
<dbReference type="Pfam" id="PF01410">
    <property type="entry name" value="COLFI"/>
    <property type="match status" value="2"/>
</dbReference>
<dbReference type="SMART" id="SM00038">
    <property type="entry name" value="COLFI"/>
    <property type="match status" value="1"/>
</dbReference>
<dbReference type="InterPro" id="IPR008160">
    <property type="entry name" value="Collagen"/>
</dbReference>
<feature type="compositionally biased region" description="Pro residues" evidence="5">
    <location>
        <begin position="57"/>
        <end position="68"/>
    </location>
</feature>
<sequence length="303" mass="32928">GPPGDFGPKGIRGSKGPQGEMGRRGLVGPVGIIGPNGSAGPRGQKGNHGENGSPGPRGRPGPPGPPGIPTSFKEDGILFVDSPTPVRTEHKPAMDLPMLDQGAEIFKTLHYLSNLIQSLKNPLGTRDNPARICRDLHSCEQKLNDGTYWIDPNLGCSSDTIEVSCNFTGGGQTCLKPITVSKPTVEVGRIQMNFLHLLSSEAIQHITIHCLNVSVWRSAEDQLPDRRSVRFKAWTGEVFEVGGELEPDVLEDSCWIKDGRWHQTHFVFHSLDPALLPVIDIYNLPKTSSASHYHLEIGPVCFL</sequence>
<protein>
    <recommendedName>
        <fullName evidence="6">Fibrillar collagen NC1 domain-containing protein</fullName>
    </recommendedName>
</protein>
<dbReference type="PROSITE" id="PS51461">
    <property type="entry name" value="NC1_FIB"/>
    <property type="match status" value="1"/>
</dbReference>
<dbReference type="Pfam" id="PF01391">
    <property type="entry name" value="Collagen"/>
    <property type="match status" value="1"/>
</dbReference>
<dbReference type="Proteomes" id="UP001469553">
    <property type="component" value="Unassembled WGS sequence"/>
</dbReference>
<keyword evidence="4" id="KW-0176">Collagen</keyword>
<evidence type="ECO:0000313" key="7">
    <source>
        <dbReference type="EMBL" id="MEQ2313400.1"/>
    </source>
</evidence>
<feature type="domain" description="Fibrillar collagen NC1" evidence="6">
    <location>
        <begin position="103"/>
        <end position="303"/>
    </location>
</feature>
<keyword evidence="8" id="KW-1185">Reference proteome</keyword>
<accession>A0ABV1A6I4</accession>
<dbReference type="PANTHER" id="PTHR24637:SF421">
    <property type="entry name" value="CUTICLE COLLAGEN DPY-2"/>
    <property type="match status" value="1"/>
</dbReference>
<organism evidence="7 8">
    <name type="scientific">Ameca splendens</name>
    <dbReference type="NCBI Taxonomy" id="208324"/>
    <lineage>
        <taxon>Eukaryota</taxon>
        <taxon>Metazoa</taxon>
        <taxon>Chordata</taxon>
        <taxon>Craniata</taxon>
        <taxon>Vertebrata</taxon>
        <taxon>Euteleostomi</taxon>
        <taxon>Actinopterygii</taxon>
        <taxon>Neopterygii</taxon>
        <taxon>Teleostei</taxon>
        <taxon>Neoteleostei</taxon>
        <taxon>Acanthomorphata</taxon>
        <taxon>Ovalentaria</taxon>
        <taxon>Atherinomorphae</taxon>
        <taxon>Cyprinodontiformes</taxon>
        <taxon>Goodeidae</taxon>
        <taxon>Ameca</taxon>
    </lineage>
</organism>
<comment type="caution">
    <text evidence="7">The sequence shown here is derived from an EMBL/GenBank/DDBJ whole genome shotgun (WGS) entry which is preliminary data.</text>
</comment>
<feature type="region of interest" description="Disordered" evidence="5">
    <location>
        <begin position="1"/>
        <end position="75"/>
    </location>
</feature>
<evidence type="ECO:0000256" key="2">
    <source>
        <dbReference type="ARBA" id="ARBA00022525"/>
    </source>
</evidence>
<comment type="subcellular location">
    <subcellularLocation>
        <location evidence="1">Secreted</location>
    </subcellularLocation>
</comment>
<evidence type="ECO:0000256" key="4">
    <source>
        <dbReference type="ARBA" id="ARBA00023119"/>
    </source>
</evidence>
<proteinExistence type="predicted"/>
<dbReference type="InterPro" id="IPR000885">
    <property type="entry name" value="Fib_collagen_C"/>
</dbReference>
<evidence type="ECO:0000259" key="6">
    <source>
        <dbReference type="PROSITE" id="PS51461"/>
    </source>
</evidence>
<evidence type="ECO:0000256" key="3">
    <source>
        <dbReference type="ARBA" id="ARBA00022530"/>
    </source>
</evidence>
<dbReference type="EMBL" id="JAHRIP010084693">
    <property type="protein sequence ID" value="MEQ2313400.1"/>
    <property type="molecule type" value="Genomic_DNA"/>
</dbReference>